<feature type="modified residue" description="4-aspartylphosphate" evidence="1">
    <location>
        <position position="52"/>
    </location>
</feature>
<evidence type="ECO:0000313" key="6">
    <source>
        <dbReference type="Proteomes" id="UP000307217"/>
    </source>
</evidence>
<accession>A0A5S3V2M7</accession>
<proteinExistence type="predicted"/>
<reference evidence="5 6" key="1">
    <citation type="submission" date="2018-01" db="EMBL/GenBank/DDBJ databases">
        <authorList>
            <person name="Paulsen S."/>
            <person name="Gram L.K."/>
        </authorList>
    </citation>
    <scope>NUCLEOTIDE SEQUENCE [LARGE SCALE GENOMIC DNA]</scope>
    <source>
        <strain evidence="3 6">S3790</strain>
        <strain evidence="4 5">S3895</strain>
    </source>
</reference>
<dbReference type="AlphaFoldDB" id="A0A5S3V2M7"/>
<sequence>MRILVVDDMAAMRHVMINMLRHVGFDDIDEAVDGYQAMVLLKSRPYDFVISDLNMPKIDGLQLLQAIRQDRILAKTPLLMVTGENEKEKVQQALLAKVSGFIIKPFNMNILEKQLTRLHLLE</sequence>
<dbReference type="OrthoDB" id="9800897at2"/>
<dbReference type="Proteomes" id="UP000307164">
    <property type="component" value="Unassembled WGS sequence"/>
</dbReference>
<evidence type="ECO:0000313" key="5">
    <source>
        <dbReference type="Proteomes" id="UP000307164"/>
    </source>
</evidence>
<evidence type="ECO:0000256" key="1">
    <source>
        <dbReference type="PROSITE-ProRule" id="PRU00169"/>
    </source>
</evidence>
<dbReference type="PANTHER" id="PTHR43228:SF1">
    <property type="entry name" value="TWO-COMPONENT RESPONSE REGULATOR ARR22"/>
    <property type="match status" value="1"/>
</dbReference>
<keyword evidence="5" id="KW-1185">Reference proteome</keyword>
<dbReference type="SMART" id="SM00448">
    <property type="entry name" value="REC"/>
    <property type="match status" value="1"/>
</dbReference>
<dbReference type="InterPro" id="IPR011006">
    <property type="entry name" value="CheY-like_superfamily"/>
</dbReference>
<gene>
    <name evidence="3" type="ORF">CWC19_17800</name>
    <name evidence="4" type="ORF">CWC20_00455</name>
</gene>
<dbReference type="InterPro" id="IPR052048">
    <property type="entry name" value="ST_Response_Regulator"/>
</dbReference>
<evidence type="ECO:0000259" key="2">
    <source>
        <dbReference type="PROSITE" id="PS50110"/>
    </source>
</evidence>
<organism evidence="3 6">
    <name type="scientific">Pseudoalteromonas aurantia</name>
    <dbReference type="NCBI Taxonomy" id="43654"/>
    <lineage>
        <taxon>Bacteria</taxon>
        <taxon>Pseudomonadati</taxon>
        <taxon>Pseudomonadota</taxon>
        <taxon>Gammaproteobacteria</taxon>
        <taxon>Alteromonadales</taxon>
        <taxon>Pseudoalteromonadaceae</taxon>
        <taxon>Pseudoalteromonas</taxon>
    </lineage>
</organism>
<dbReference type="EMBL" id="PNBW01000004">
    <property type="protein sequence ID" value="TMO79009.1"/>
    <property type="molecule type" value="Genomic_DNA"/>
</dbReference>
<protein>
    <submittedName>
        <fullName evidence="3">Two-component system response regulator</fullName>
    </submittedName>
</protein>
<dbReference type="Gene3D" id="3.40.50.2300">
    <property type="match status" value="1"/>
</dbReference>
<dbReference type="RefSeq" id="WP_138593110.1">
    <property type="nucleotide sequence ID" value="NZ_PNBW01000004.1"/>
</dbReference>
<dbReference type="Proteomes" id="UP000307217">
    <property type="component" value="Unassembled WGS sequence"/>
</dbReference>
<keyword evidence="1" id="KW-0597">Phosphoprotein</keyword>
<dbReference type="GO" id="GO:0000160">
    <property type="term" value="P:phosphorelay signal transduction system"/>
    <property type="evidence" value="ECO:0007669"/>
    <property type="project" value="InterPro"/>
</dbReference>
<comment type="caution">
    <text evidence="3">The sequence shown here is derived from an EMBL/GenBank/DDBJ whole genome shotgun (WGS) entry which is preliminary data.</text>
</comment>
<dbReference type="SUPFAM" id="SSF52172">
    <property type="entry name" value="CheY-like"/>
    <property type="match status" value="1"/>
</dbReference>
<dbReference type="PROSITE" id="PS50110">
    <property type="entry name" value="RESPONSE_REGULATORY"/>
    <property type="match status" value="1"/>
</dbReference>
<evidence type="ECO:0000313" key="3">
    <source>
        <dbReference type="EMBL" id="TMO65063.1"/>
    </source>
</evidence>
<dbReference type="PANTHER" id="PTHR43228">
    <property type="entry name" value="TWO-COMPONENT RESPONSE REGULATOR"/>
    <property type="match status" value="1"/>
</dbReference>
<reference evidence="5 6" key="2">
    <citation type="submission" date="2019-06" db="EMBL/GenBank/DDBJ databases">
        <title>Co-occurence of chitin degradation, pigmentation and bioactivity in marine Pseudoalteromonas.</title>
        <authorList>
            <person name="Sonnenschein E.C."/>
            <person name="Bech P.K."/>
        </authorList>
    </citation>
    <scope>NUCLEOTIDE SEQUENCE [LARGE SCALE GENOMIC DNA]</scope>
    <source>
        <strain evidence="6">S3790</strain>
        <strain evidence="5">S3895</strain>
    </source>
</reference>
<evidence type="ECO:0000313" key="4">
    <source>
        <dbReference type="EMBL" id="TMO79009.1"/>
    </source>
</evidence>
<name>A0A5S3V2M7_9GAMM</name>
<dbReference type="InterPro" id="IPR001789">
    <property type="entry name" value="Sig_transdc_resp-reg_receiver"/>
</dbReference>
<dbReference type="EMBL" id="PNBX01000096">
    <property type="protein sequence ID" value="TMO65063.1"/>
    <property type="molecule type" value="Genomic_DNA"/>
</dbReference>
<dbReference type="Pfam" id="PF00072">
    <property type="entry name" value="Response_reg"/>
    <property type="match status" value="1"/>
</dbReference>
<feature type="domain" description="Response regulatory" evidence="2">
    <location>
        <begin position="2"/>
        <end position="119"/>
    </location>
</feature>
<reference evidence="3" key="3">
    <citation type="submission" date="2019-09" db="EMBL/GenBank/DDBJ databases">
        <title>Co-occurence of chitin degradation, pigmentation and bioactivity in marine Pseudoalteromonas.</title>
        <authorList>
            <person name="Sonnenschein E.C."/>
            <person name="Bech P.K."/>
        </authorList>
    </citation>
    <scope>NUCLEOTIDE SEQUENCE</scope>
    <source>
        <strain evidence="3">S3790</strain>
        <strain evidence="4">S3895</strain>
    </source>
</reference>